<organism evidence="2">
    <name type="scientific">Lepeophtheirus salmonis</name>
    <name type="common">Salmon louse</name>
    <name type="synonym">Caligus salmonis</name>
    <dbReference type="NCBI Taxonomy" id="72036"/>
    <lineage>
        <taxon>Eukaryota</taxon>
        <taxon>Metazoa</taxon>
        <taxon>Ecdysozoa</taxon>
        <taxon>Arthropoda</taxon>
        <taxon>Crustacea</taxon>
        <taxon>Multicrustacea</taxon>
        <taxon>Hexanauplia</taxon>
        <taxon>Copepoda</taxon>
        <taxon>Siphonostomatoida</taxon>
        <taxon>Caligidae</taxon>
        <taxon>Lepeophtheirus</taxon>
    </lineage>
</organism>
<feature type="transmembrane region" description="Helical" evidence="1">
    <location>
        <begin position="7"/>
        <end position="28"/>
    </location>
</feature>
<name>A0A0K2SX27_LEPSM</name>
<keyword evidence="1" id="KW-0472">Membrane</keyword>
<proteinExistence type="predicted"/>
<sequence length="110" mass="13110">MCKNSHRVYHIFPVSLLFLSLLSYLYHIHIFDLRNNKVVVLMKYYRRVFVASNIQHCFCLFFVIVLLWISSTLLSLLYHAAFPPKRNRKKVRNSLVVSQISQSYQLLFIS</sequence>
<keyword evidence="1" id="KW-1133">Transmembrane helix</keyword>
<keyword evidence="1" id="KW-0812">Transmembrane</keyword>
<dbReference type="AlphaFoldDB" id="A0A0K2SX27"/>
<accession>A0A0K2SX27</accession>
<reference evidence="2" key="1">
    <citation type="submission" date="2014-05" db="EMBL/GenBank/DDBJ databases">
        <authorList>
            <person name="Chronopoulou M."/>
        </authorList>
    </citation>
    <scope>NUCLEOTIDE SEQUENCE</scope>
    <source>
        <tissue evidence="2">Whole organism</tissue>
    </source>
</reference>
<evidence type="ECO:0000313" key="2">
    <source>
        <dbReference type="EMBL" id="CDW17836.1"/>
    </source>
</evidence>
<protein>
    <submittedName>
        <fullName evidence="2">Uncharacterized protein</fullName>
    </submittedName>
</protein>
<dbReference type="EMBL" id="HACA01000475">
    <property type="protein sequence ID" value="CDW17836.1"/>
    <property type="molecule type" value="Transcribed_RNA"/>
</dbReference>
<evidence type="ECO:0000256" key="1">
    <source>
        <dbReference type="SAM" id="Phobius"/>
    </source>
</evidence>
<feature type="transmembrane region" description="Helical" evidence="1">
    <location>
        <begin position="48"/>
        <end position="81"/>
    </location>
</feature>